<dbReference type="PRINTS" id="PR00056">
    <property type="entry name" value="HSFDOMAIN"/>
</dbReference>
<evidence type="ECO:0000256" key="5">
    <source>
        <dbReference type="ARBA" id="ARBA00023163"/>
    </source>
</evidence>
<dbReference type="Gene3D" id="1.10.10.10">
    <property type="entry name" value="Winged helix-like DNA-binding domain superfamily/Winged helix DNA-binding domain"/>
    <property type="match status" value="1"/>
</dbReference>
<evidence type="ECO:0000256" key="1">
    <source>
        <dbReference type="ARBA" id="ARBA00004123"/>
    </source>
</evidence>
<keyword evidence="10" id="KW-1185">Reference proteome</keyword>
<evidence type="ECO:0000256" key="4">
    <source>
        <dbReference type="ARBA" id="ARBA00023125"/>
    </source>
</evidence>
<dbReference type="SMART" id="SM00415">
    <property type="entry name" value="HSF"/>
    <property type="match status" value="1"/>
</dbReference>
<dbReference type="InterPro" id="IPR036388">
    <property type="entry name" value="WH-like_DNA-bd_sf"/>
</dbReference>
<keyword evidence="6" id="KW-0539">Nucleus</keyword>
<name>A0AAD5Y448_9FUNG</name>
<proteinExistence type="inferred from homology"/>
<dbReference type="SUPFAM" id="SSF46785">
    <property type="entry name" value="Winged helix' DNA-binding domain"/>
    <property type="match status" value="1"/>
</dbReference>
<reference evidence="9" key="1">
    <citation type="submission" date="2020-05" db="EMBL/GenBank/DDBJ databases">
        <title>Phylogenomic resolution of chytrid fungi.</title>
        <authorList>
            <person name="Stajich J.E."/>
            <person name="Amses K."/>
            <person name="Simmons R."/>
            <person name="Seto K."/>
            <person name="Myers J."/>
            <person name="Bonds A."/>
            <person name="Quandt C.A."/>
            <person name="Barry K."/>
            <person name="Liu P."/>
            <person name="Grigoriev I."/>
            <person name="Longcore J.E."/>
            <person name="James T.Y."/>
        </authorList>
    </citation>
    <scope>NUCLEOTIDE SEQUENCE</scope>
    <source>
        <strain evidence="9">PLAUS21</strain>
    </source>
</reference>
<comment type="similarity">
    <text evidence="2 7">Belongs to the HSF family.</text>
</comment>
<organism evidence="9 10">
    <name type="scientific">Boothiomyces macroporosus</name>
    <dbReference type="NCBI Taxonomy" id="261099"/>
    <lineage>
        <taxon>Eukaryota</taxon>
        <taxon>Fungi</taxon>
        <taxon>Fungi incertae sedis</taxon>
        <taxon>Chytridiomycota</taxon>
        <taxon>Chytridiomycota incertae sedis</taxon>
        <taxon>Chytridiomycetes</taxon>
        <taxon>Rhizophydiales</taxon>
        <taxon>Terramycetaceae</taxon>
        <taxon>Boothiomyces</taxon>
    </lineage>
</organism>
<dbReference type="GO" id="GO:0043565">
    <property type="term" value="F:sequence-specific DNA binding"/>
    <property type="evidence" value="ECO:0007669"/>
    <property type="project" value="InterPro"/>
</dbReference>
<evidence type="ECO:0000256" key="2">
    <source>
        <dbReference type="ARBA" id="ARBA00006403"/>
    </source>
</evidence>
<evidence type="ECO:0000256" key="6">
    <source>
        <dbReference type="ARBA" id="ARBA00023242"/>
    </source>
</evidence>
<evidence type="ECO:0000313" key="9">
    <source>
        <dbReference type="EMBL" id="KAJ3257709.1"/>
    </source>
</evidence>
<accession>A0AAD5Y448</accession>
<gene>
    <name evidence="9" type="primary">HSF1</name>
    <name evidence="9" type="ORF">HK103_004336</name>
</gene>
<evidence type="ECO:0000256" key="3">
    <source>
        <dbReference type="ARBA" id="ARBA00023015"/>
    </source>
</evidence>
<protein>
    <submittedName>
        <fullName evidence="9">Stress-responsive transcription factor hsf1</fullName>
    </submittedName>
</protein>
<dbReference type="InterPro" id="IPR000232">
    <property type="entry name" value="HSF_DNA-bd"/>
</dbReference>
<comment type="caution">
    <text evidence="9">The sequence shown here is derived from an EMBL/GenBank/DDBJ whole genome shotgun (WGS) entry which is preliminary data.</text>
</comment>
<dbReference type="GO" id="GO:0005634">
    <property type="term" value="C:nucleus"/>
    <property type="evidence" value="ECO:0007669"/>
    <property type="project" value="UniProtKB-SubCell"/>
</dbReference>
<evidence type="ECO:0000256" key="7">
    <source>
        <dbReference type="RuleBase" id="RU004020"/>
    </source>
</evidence>
<dbReference type="InterPro" id="IPR036390">
    <property type="entry name" value="WH_DNA-bd_sf"/>
</dbReference>
<dbReference type="PROSITE" id="PS00434">
    <property type="entry name" value="HSF_DOMAIN"/>
    <property type="match status" value="1"/>
</dbReference>
<keyword evidence="5" id="KW-0804">Transcription</keyword>
<dbReference type="AlphaFoldDB" id="A0AAD5Y448"/>
<keyword evidence="4" id="KW-0238">DNA-binding</keyword>
<dbReference type="PANTHER" id="PTHR10015">
    <property type="entry name" value="HEAT SHOCK TRANSCRIPTION FACTOR"/>
    <property type="match status" value="1"/>
</dbReference>
<sequence length="383" mass="43965">MVNDPETDKYIRWSPSNESFIVPNQDDFSREVLPRFFKHNNFTSFIRQLNMYGFHKIPNVQQGSLLSGSQSEIWEFSNENFKKDRPDLLEMVMRRKHVHEEPKDEKVDIGSLVMEMSQIKRQQLNISNQLQKIQRENQAMWSQSLQLQQQYAKQKDTIDKILEFLAQVFSGKKLESADTKKRKLILEDTSDLDGKLELMLEVLNHDSAVASQDQGKLISSLMQLPNQSSLPLISNVPQAKIDTSNVLANQVSNIITSNNLPVNIQQPLDQFSIPKVEPTFNFDPNFNTQNVAEDIDLLQDQIYGLAPLVGIDPAQDLHDWNLENLNLSKQIQGSSDDHQALLQLMENANKPGEITPVDTKTQKRKIEETKSPELDFDDFFNDV</sequence>
<dbReference type="PANTHER" id="PTHR10015:SF427">
    <property type="entry name" value="HEAT SHOCK FACTOR PROTEIN"/>
    <property type="match status" value="1"/>
</dbReference>
<feature type="domain" description="HSF-type DNA-binding" evidence="8">
    <location>
        <begin position="33"/>
        <end position="57"/>
    </location>
</feature>
<dbReference type="Pfam" id="PF00447">
    <property type="entry name" value="HSF_DNA-bind"/>
    <property type="match status" value="1"/>
</dbReference>
<dbReference type="Proteomes" id="UP001210925">
    <property type="component" value="Unassembled WGS sequence"/>
</dbReference>
<evidence type="ECO:0000259" key="8">
    <source>
        <dbReference type="PROSITE" id="PS00434"/>
    </source>
</evidence>
<keyword evidence="3" id="KW-0805">Transcription regulation</keyword>
<dbReference type="EMBL" id="JADGKB010000035">
    <property type="protein sequence ID" value="KAJ3257709.1"/>
    <property type="molecule type" value="Genomic_DNA"/>
</dbReference>
<comment type="subcellular location">
    <subcellularLocation>
        <location evidence="1">Nucleus</location>
    </subcellularLocation>
</comment>
<dbReference type="FunFam" id="1.10.10.10:FF:000027">
    <property type="entry name" value="Heat shock transcription factor 1"/>
    <property type="match status" value="1"/>
</dbReference>
<dbReference type="GO" id="GO:0003700">
    <property type="term" value="F:DNA-binding transcription factor activity"/>
    <property type="evidence" value="ECO:0007669"/>
    <property type="project" value="InterPro"/>
</dbReference>
<evidence type="ECO:0000313" key="10">
    <source>
        <dbReference type="Proteomes" id="UP001210925"/>
    </source>
</evidence>